<protein>
    <recommendedName>
        <fullName evidence="2">DUF7082 domain-containing protein</fullName>
    </recommendedName>
</protein>
<feature type="compositionally biased region" description="Polar residues" evidence="1">
    <location>
        <begin position="694"/>
        <end position="710"/>
    </location>
</feature>
<name>A0ABR4P930_9HELO</name>
<feature type="compositionally biased region" description="Polar residues" evidence="1">
    <location>
        <begin position="670"/>
        <end position="686"/>
    </location>
</feature>
<feature type="region of interest" description="Disordered" evidence="1">
    <location>
        <begin position="1"/>
        <end position="20"/>
    </location>
</feature>
<evidence type="ECO:0000259" key="2">
    <source>
        <dbReference type="Pfam" id="PF23305"/>
    </source>
</evidence>
<evidence type="ECO:0000313" key="4">
    <source>
        <dbReference type="Proteomes" id="UP001629113"/>
    </source>
</evidence>
<evidence type="ECO:0000313" key="3">
    <source>
        <dbReference type="EMBL" id="KAL3419809.1"/>
    </source>
</evidence>
<keyword evidence="4" id="KW-1185">Reference proteome</keyword>
<dbReference type="PANTHER" id="PTHR39463:SF1">
    <property type="entry name" value="MEDUSA"/>
    <property type="match status" value="1"/>
</dbReference>
<evidence type="ECO:0000256" key="1">
    <source>
        <dbReference type="SAM" id="MobiDB-lite"/>
    </source>
</evidence>
<feature type="domain" description="DUF7082" evidence="2">
    <location>
        <begin position="372"/>
        <end position="525"/>
    </location>
</feature>
<comment type="caution">
    <text evidence="3">The sequence shown here is derived from an EMBL/GenBank/DDBJ whole genome shotgun (WGS) entry which is preliminary data.</text>
</comment>
<dbReference type="PANTHER" id="PTHR39463">
    <property type="entry name" value="MEDUSA"/>
    <property type="match status" value="1"/>
</dbReference>
<feature type="region of interest" description="Disordered" evidence="1">
    <location>
        <begin position="659"/>
        <end position="710"/>
    </location>
</feature>
<reference evidence="3 4" key="1">
    <citation type="submission" date="2024-06" db="EMBL/GenBank/DDBJ databases">
        <title>Complete genome of Phlyctema vagabunda strain 19-DSS-EL-015.</title>
        <authorList>
            <person name="Fiorenzani C."/>
        </authorList>
    </citation>
    <scope>NUCLEOTIDE SEQUENCE [LARGE SCALE GENOMIC DNA]</scope>
    <source>
        <strain evidence="3 4">19-DSS-EL-015</strain>
    </source>
</reference>
<feature type="region of interest" description="Disordered" evidence="1">
    <location>
        <begin position="571"/>
        <end position="641"/>
    </location>
</feature>
<feature type="compositionally biased region" description="Polar residues" evidence="1">
    <location>
        <begin position="574"/>
        <end position="588"/>
    </location>
</feature>
<organism evidence="3 4">
    <name type="scientific">Phlyctema vagabunda</name>
    <dbReference type="NCBI Taxonomy" id="108571"/>
    <lineage>
        <taxon>Eukaryota</taxon>
        <taxon>Fungi</taxon>
        <taxon>Dikarya</taxon>
        <taxon>Ascomycota</taxon>
        <taxon>Pezizomycotina</taxon>
        <taxon>Leotiomycetes</taxon>
        <taxon>Helotiales</taxon>
        <taxon>Dermateaceae</taxon>
        <taxon>Phlyctema</taxon>
    </lineage>
</organism>
<dbReference type="EMBL" id="JBFCZG010000007">
    <property type="protein sequence ID" value="KAL3419809.1"/>
    <property type="molecule type" value="Genomic_DNA"/>
</dbReference>
<feature type="region of interest" description="Disordered" evidence="1">
    <location>
        <begin position="186"/>
        <end position="234"/>
    </location>
</feature>
<accession>A0ABR4P930</accession>
<dbReference type="InterPro" id="IPR055509">
    <property type="entry name" value="DUF7082"/>
</dbReference>
<feature type="compositionally biased region" description="Low complexity" evidence="1">
    <location>
        <begin position="659"/>
        <end position="669"/>
    </location>
</feature>
<gene>
    <name evidence="3" type="ORF">PVAG01_08307</name>
</gene>
<proteinExistence type="predicted"/>
<dbReference type="Pfam" id="PF23305">
    <property type="entry name" value="DUF7082"/>
    <property type="match status" value="1"/>
</dbReference>
<sequence>MSAYGKSQTSQGYDTGRTYQENSYSYPAPPYVHQPSLSSSTTTTTPSYQHATQMTSMEYGSGDARSSFDDHSGPYLAVGAASIPEVVSYAPIRGNGGTKIFVNISSLYDLMTTSLPTFFLVFGQRKCQASIAKMAHQQGASQYTVTAEIPQFAVTGSSSPHVTVYMLLETSDGELMGRVDVGQFSYVDDGRRSGSNTPLDNSRKRKSSDSAELGRGPIKRVSTQNLRQRDDYSPYSYTTVDAGSYSPYLTPTAQYGGLANHYSRSTTGYPQSSRPSSYGYSTSAAGLPLVKAETSPSWNTGYTTYGSNIVKSPAMPSNAPINRTALSGLPSPAPANPTLIRISSIQQTPSPATTPHGMVGHQYSTYSLYPHKAQLDIKGDLKSMRDDWTDEEWRSKRRLVQFKRSQSGSTITTTFQPVSLEDRPQNSVCVSCIYWEEKRDYFITSVDTIYLLEQLVAARFTVEEKNRIRRNLEGLKPVTVCKGKADSEEFFKVIMGFPTPKPRNIEKDVKVFHWDDLSNALKKIIGKYCASPSSTISHAPSLLTPISSTGYVTENPSASVSYASDHHGAISPRSLGSNTSAAYTSSAPTRALSPHDPKSMMLQSGPPDLRLSVPQSHEPTGHWQGGQHHMPNTQSPYHHYGAQSARTSWDISSYLDNSSATAAGTSSGSHALNYQTSSHRSISDPSGSADENRNIGSLSSQQESHQTHQV</sequence>
<dbReference type="Proteomes" id="UP001629113">
    <property type="component" value="Unassembled WGS sequence"/>
</dbReference>